<dbReference type="Pfam" id="PF02668">
    <property type="entry name" value="TauD"/>
    <property type="match status" value="1"/>
</dbReference>
<keyword evidence="7" id="KW-1185">Reference proteome</keyword>
<dbReference type="PANTHER" id="PTHR10696:SF56">
    <property type="entry name" value="TAUD_TFDA-LIKE DOMAIN-CONTAINING PROTEIN"/>
    <property type="match status" value="1"/>
</dbReference>
<dbReference type="Gene3D" id="3.60.130.10">
    <property type="entry name" value="Clavaminate synthase-like"/>
    <property type="match status" value="1"/>
</dbReference>
<dbReference type="SUPFAM" id="SSF51197">
    <property type="entry name" value="Clavaminate synthase-like"/>
    <property type="match status" value="1"/>
</dbReference>
<dbReference type="InterPro" id="IPR050411">
    <property type="entry name" value="AlphaKG_dependent_hydroxylases"/>
</dbReference>
<name>A0A8J3VEM2_9ACTN</name>
<keyword evidence="2" id="KW-0560">Oxidoreductase</keyword>
<dbReference type="InterPro" id="IPR003819">
    <property type="entry name" value="TauD/TfdA-like"/>
</dbReference>
<dbReference type="InterPro" id="IPR042098">
    <property type="entry name" value="TauD-like_sf"/>
</dbReference>
<feature type="domain" description="TauD/TfdA-like" evidence="5">
    <location>
        <begin position="36"/>
        <end position="323"/>
    </location>
</feature>
<dbReference type="GO" id="GO:0016491">
    <property type="term" value="F:oxidoreductase activity"/>
    <property type="evidence" value="ECO:0007669"/>
    <property type="project" value="UniProtKB-KW"/>
</dbReference>
<keyword evidence="3" id="KW-0408">Iron</keyword>
<dbReference type="Proteomes" id="UP000612899">
    <property type="component" value="Unassembled WGS sequence"/>
</dbReference>
<evidence type="ECO:0000256" key="3">
    <source>
        <dbReference type="ARBA" id="ARBA00023004"/>
    </source>
</evidence>
<accession>A0A8J3VEM2</accession>
<comment type="cofactor">
    <cofactor evidence="1">
        <name>Fe(2+)</name>
        <dbReference type="ChEBI" id="CHEBI:29033"/>
    </cofactor>
</comment>
<evidence type="ECO:0000256" key="4">
    <source>
        <dbReference type="ARBA" id="ARBA00023194"/>
    </source>
</evidence>
<evidence type="ECO:0000259" key="5">
    <source>
        <dbReference type="Pfam" id="PF02668"/>
    </source>
</evidence>
<dbReference type="GO" id="GO:0017000">
    <property type="term" value="P:antibiotic biosynthetic process"/>
    <property type="evidence" value="ECO:0007669"/>
    <property type="project" value="UniProtKB-KW"/>
</dbReference>
<sequence>MSTNPLGIARRQPVATSAADQVVPTGTHRLPYEVHPSAGVDLAEWARGNSSTVDNWLHRYGAVLFRGFDVGLDRFAATAAALAGPPLPYRERSTPRTELAEGVYTSTEYPADQPIALHNENAYQRSFPARLVFGCVTPSASGGATPLADCRKVLGRIDRAVVDTFQRRQVRYTRHFHESVGLSWREVFGESDPGRVDEYCAAQDIATDWRDGQLSTVQVRPATARHPATGELTWFNHVNLFHPSALAEPVREALVAQYGQDRLPLDVCYGDGSAIENDALASIRAAYAAETVAVPWREGDVLLVDNVLVAHGREPYQGPRRIVVSMGGTLWHGGAP</sequence>
<proteinExistence type="predicted"/>
<dbReference type="PANTHER" id="PTHR10696">
    <property type="entry name" value="GAMMA-BUTYROBETAINE HYDROXYLASE-RELATED"/>
    <property type="match status" value="1"/>
</dbReference>
<evidence type="ECO:0000256" key="2">
    <source>
        <dbReference type="ARBA" id="ARBA00023002"/>
    </source>
</evidence>
<protein>
    <recommendedName>
        <fullName evidence="5">TauD/TfdA-like domain-containing protein</fullName>
    </recommendedName>
</protein>
<evidence type="ECO:0000313" key="7">
    <source>
        <dbReference type="Proteomes" id="UP000612899"/>
    </source>
</evidence>
<comment type="caution">
    <text evidence="6">The sequence shown here is derived from an EMBL/GenBank/DDBJ whole genome shotgun (WGS) entry which is preliminary data.</text>
</comment>
<evidence type="ECO:0000313" key="6">
    <source>
        <dbReference type="EMBL" id="GIH03447.1"/>
    </source>
</evidence>
<reference evidence="6" key="1">
    <citation type="submission" date="2021-01" db="EMBL/GenBank/DDBJ databases">
        <title>Whole genome shotgun sequence of Rhizocola hellebori NBRC 109834.</title>
        <authorList>
            <person name="Komaki H."/>
            <person name="Tamura T."/>
        </authorList>
    </citation>
    <scope>NUCLEOTIDE SEQUENCE</scope>
    <source>
        <strain evidence="6">NBRC 109834</strain>
    </source>
</reference>
<keyword evidence="4" id="KW-0045">Antibiotic biosynthesis</keyword>
<gene>
    <name evidence="6" type="ORF">Rhe02_15140</name>
</gene>
<evidence type="ECO:0000256" key="1">
    <source>
        <dbReference type="ARBA" id="ARBA00001954"/>
    </source>
</evidence>
<dbReference type="RefSeq" id="WP_203907354.1">
    <property type="nucleotide sequence ID" value="NZ_BONY01000007.1"/>
</dbReference>
<organism evidence="6 7">
    <name type="scientific">Rhizocola hellebori</name>
    <dbReference type="NCBI Taxonomy" id="1392758"/>
    <lineage>
        <taxon>Bacteria</taxon>
        <taxon>Bacillati</taxon>
        <taxon>Actinomycetota</taxon>
        <taxon>Actinomycetes</taxon>
        <taxon>Micromonosporales</taxon>
        <taxon>Micromonosporaceae</taxon>
        <taxon>Rhizocola</taxon>
    </lineage>
</organism>
<dbReference type="EMBL" id="BONY01000007">
    <property type="protein sequence ID" value="GIH03447.1"/>
    <property type="molecule type" value="Genomic_DNA"/>
</dbReference>
<dbReference type="AlphaFoldDB" id="A0A8J3VEM2"/>